<accession>A0A0F9FZB9</accession>
<reference evidence="1" key="1">
    <citation type="journal article" date="2015" name="Nature">
        <title>Complex archaea that bridge the gap between prokaryotes and eukaryotes.</title>
        <authorList>
            <person name="Spang A."/>
            <person name="Saw J.H."/>
            <person name="Jorgensen S.L."/>
            <person name="Zaremba-Niedzwiedzka K."/>
            <person name="Martijn J."/>
            <person name="Lind A.E."/>
            <person name="van Eijk R."/>
            <person name="Schleper C."/>
            <person name="Guy L."/>
            <person name="Ettema T.J."/>
        </authorList>
    </citation>
    <scope>NUCLEOTIDE SEQUENCE</scope>
</reference>
<name>A0A0F9FZB9_9ZZZZ</name>
<proteinExistence type="predicted"/>
<gene>
    <name evidence="1" type="ORF">LCGC14_1892340</name>
</gene>
<comment type="caution">
    <text evidence="1">The sequence shown here is derived from an EMBL/GenBank/DDBJ whole genome shotgun (WGS) entry which is preliminary data.</text>
</comment>
<protein>
    <submittedName>
        <fullName evidence="1">Uncharacterized protein</fullName>
    </submittedName>
</protein>
<evidence type="ECO:0000313" key="1">
    <source>
        <dbReference type="EMBL" id="KKL91673.1"/>
    </source>
</evidence>
<sequence length="311" mass="37250">MIYMRDKRAIVLKNPKLQKIRNNLRDLLLKAVSVKWNALFDDMNRLRFDSNGIRRTIDDFSEEEVKYFRRLQKEQAKLKDIQRRSILMCISCGVSDRDMVYNKSYDGWYCTECYDMHREHAKFLFQTIGKTKPYGHEDTTMHELLETFVDYEVSHEIELKLVREGILIYLLRFRYPKDDYATLEEIQKVLDRNQKAVRHVLKSLNKEKLVELEDTPNSLKVWLTQHRGTIEAERTLRTIRSDSFDHTFPTDLEDFKLLIGHRSDMIEYENPDLYEQLANSLKSKKVPKEEIKRKIEEHKKHFENILEGGLK</sequence>
<dbReference type="AlphaFoldDB" id="A0A0F9FZB9"/>
<dbReference type="EMBL" id="LAZR01019671">
    <property type="protein sequence ID" value="KKL91673.1"/>
    <property type="molecule type" value="Genomic_DNA"/>
</dbReference>
<organism evidence="1">
    <name type="scientific">marine sediment metagenome</name>
    <dbReference type="NCBI Taxonomy" id="412755"/>
    <lineage>
        <taxon>unclassified sequences</taxon>
        <taxon>metagenomes</taxon>
        <taxon>ecological metagenomes</taxon>
    </lineage>
</organism>